<dbReference type="Proteomes" id="UP001597327">
    <property type="component" value="Unassembled WGS sequence"/>
</dbReference>
<protein>
    <submittedName>
        <fullName evidence="8">DMT family transporter</fullName>
    </submittedName>
</protein>
<keyword evidence="9" id="KW-1185">Reference proteome</keyword>
<name>A0ABW4JUF5_9HYPH</name>
<comment type="subcellular location">
    <subcellularLocation>
        <location evidence="1">Membrane</location>
        <topology evidence="1">Multi-pass membrane protein</topology>
    </subcellularLocation>
</comment>
<keyword evidence="5 6" id="KW-0472">Membrane</keyword>
<feature type="domain" description="EamA" evidence="7">
    <location>
        <begin position="183"/>
        <end position="317"/>
    </location>
</feature>
<feature type="transmembrane region" description="Helical" evidence="6">
    <location>
        <begin position="213"/>
        <end position="232"/>
    </location>
</feature>
<feature type="transmembrane region" description="Helical" evidence="6">
    <location>
        <begin position="181"/>
        <end position="201"/>
    </location>
</feature>
<evidence type="ECO:0000256" key="6">
    <source>
        <dbReference type="SAM" id="Phobius"/>
    </source>
</evidence>
<sequence>MSHATLDTPLVTSLATSLDTGLDSSAHRVRWHETPAAGYAVLSVVVLIWAAFALTMRAIGASALTTADVALIRFAVPVICLAPLLPRAVTAFRRIRLRDAAMVLLGGVPFFFVASAGAAATSAAHVGALVAGTSPLSVALIGLLVERRAITRAQARGLALIALGVLGLVLGQGLTLSGASLGGMGLLLAASLIWGVYTTGLRRTGLDPVSNGLLVAVGSLLVQIPLMLSGLVDSHLSTITFHSALPFLLIQGLGVGVISTIGYAFAISRLGAARSATVGSLAPALAALLAVPLLGESLGLATFVAILVMSAGVVLANRS</sequence>
<feature type="transmembrane region" description="Helical" evidence="6">
    <location>
        <begin position="157"/>
        <end position="175"/>
    </location>
</feature>
<dbReference type="PANTHER" id="PTHR32322:SF2">
    <property type="entry name" value="EAMA DOMAIN-CONTAINING PROTEIN"/>
    <property type="match status" value="1"/>
</dbReference>
<feature type="transmembrane region" description="Helical" evidence="6">
    <location>
        <begin position="71"/>
        <end position="89"/>
    </location>
</feature>
<comment type="caution">
    <text evidence="8">The sequence shown here is derived from an EMBL/GenBank/DDBJ whole genome shotgun (WGS) entry which is preliminary data.</text>
</comment>
<evidence type="ECO:0000259" key="7">
    <source>
        <dbReference type="Pfam" id="PF00892"/>
    </source>
</evidence>
<proteinExistence type="inferred from homology"/>
<dbReference type="InterPro" id="IPR000620">
    <property type="entry name" value="EamA_dom"/>
</dbReference>
<dbReference type="PANTHER" id="PTHR32322">
    <property type="entry name" value="INNER MEMBRANE TRANSPORTER"/>
    <property type="match status" value="1"/>
</dbReference>
<gene>
    <name evidence="8" type="ORF">ACFSC7_09615</name>
</gene>
<feature type="transmembrane region" description="Helical" evidence="6">
    <location>
        <begin position="101"/>
        <end position="120"/>
    </location>
</feature>
<feature type="transmembrane region" description="Helical" evidence="6">
    <location>
        <begin position="126"/>
        <end position="145"/>
    </location>
</feature>
<dbReference type="InterPro" id="IPR050638">
    <property type="entry name" value="AA-Vitamin_Transporters"/>
</dbReference>
<dbReference type="EMBL" id="JBHUFA010000002">
    <property type="protein sequence ID" value="MFD1695769.1"/>
    <property type="molecule type" value="Genomic_DNA"/>
</dbReference>
<evidence type="ECO:0000256" key="1">
    <source>
        <dbReference type="ARBA" id="ARBA00004141"/>
    </source>
</evidence>
<feature type="transmembrane region" description="Helical" evidence="6">
    <location>
        <begin position="297"/>
        <end position="316"/>
    </location>
</feature>
<feature type="transmembrane region" description="Helical" evidence="6">
    <location>
        <begin position="244"/>
        <end position="265"/>
    </location>
</feature>
<dbReference type="RefSeq" id="WP_149893744.1">
    <property type="nucleotide sequence ID" value="NZ_JBHUFA010000002.1"/>
</dbReference>
<reference evidence="9" key="1">
    <citation type="journal article" date="2019" name="Int. J. Syst. Evol. Microbiol.">
        <title>The Global Catalogue of Microorganisms (GCM) 10K type strain sequencing project: providing services to taxonomists for standard genome sequencing and annotation.</title>
        <authorList>
            <consortium name="The Broad Institute Genomics Platform"/>
            <consortium name="The Broad Institute Genome Sequencing Center for Infectious Disease"/>
            <person name="Wu L."/>
            <person name="Ma J."/>
        </authorList>
    </citation>
    <scope>NUCLEOTIDE SEQUENCE [LARGE SCALE GENOMIC DNA]</scope>
    <source>
        <strain evidence="9">JCM 3369</strain>
    </source>
</reference>
<evidence type="ECO:0000256" key="3">
    <source>
        <dbReference type="ARBA" id="ARBA00022692"/>
    </source>
</evidence>
<evidence type="ECO:0000313" key="9">
    <source>
        <dbReference type="Proteomes" id="UP001597327"/>
    </source>
</evidence>
<evidence type="ECO:0000313" key="8">
    <source>
        <dbReference type="EMBL" id="MFD1695769.1"/>
    </source>
</evidence>
<keyword evidence="3 6" id="KW-0812">Transmembrane</keyword>
<dbReference type="InterPro" id="IPR037185">
    <property type="entry name" value="EmrE-like"/>
</dbReference>
<feature type="transmembrane region" description="Helical" evidence="6">
    <location>
        <begin position="272"/>
        <end position="291"/>
    </location>
</feature>
<organism evidence="8 9">
    <name type="scientific">Roseibium aestuarii</name>
    <dbReference type="NCBI Taxonomy" id="2600299"/>
    <lineage>
        <taxon>Bacteria</taxon>
        <taxon>Pseudomonadati</taxon>
        <taxon>Pseudomonadota</taxon>
        <taxon>Alphaproteobacteria</taxon>
        <taxon>Hyphomicrobiales</taxon>
        <taxon>Stappiaceae</taxon>
        <taxon>Roseibium</taxon>
    </lineage>
</organism>
<evidence type="ECO:0000256" key="5">
    <source>
        <dbReference type="ARBA" id="ARBA00023136"/>
    </source>
</evidence>
<evidence type="ECO:0000256" key="2">
    <source>
        <dbReference type="ARBA" id="ARBA00007362"/>
    </source>
</evidence>
<feature type="transmembrane region" description="Helical" evidence="6">
    <location>
        <begin position="36"/>
        <end position="59"/>
    </location>
</feature>
<keyword evidence="4 6" id="KW-1133">Transmembrane helix</keyword>
<dbReference type="SUPFAM" id="SSF103481">
    <property type="entry name" value="Multidrug resistance efflux transporter EmrE"/>
    <property type="match status" value="2"/>
</dbReference>
<comment type="similarity">
    <text evidence="2">Belongs to the EamA transporter family.</text>
</comment>
<dbReference type="Pfam" id="PF00892">
    <property type="entry name" value="EamA"/>
    <property type="match status" value="1"/>
</dbReference>
<evidence type="ECO:0000256" key="4">
    <source>
        <dbReference type="ARBA" id="ARBA00022989"/>
    </source>
</evidence>
<accession>A0ABW4JUF5</accession>